<gene>
    <name evidence="1" type="ORF">ISN45_At05g012690</name>
</gene>
<dbReference type="Proteomes" id="UP000694240">
    <property type="component" value="Chromosome 5"/>
</dbReference>
<protein>
    <submittedName>
        <fullName evidence="1">Uncharacterized protein</fullName>
    </submittedName>
</protein>
<name>A0A8T2CUX8_9BRAS</name>
<comment type="caution">
    <text evidence="1">The sequence shown here is derived from an EMBL/GenBank/DDBJ whole genome shotgun (WGS) entry which is preliminary data.</text>
</comment>
<dbReference type="EMBL" id="JAEFBK010000005">
    <property type="protein sequence ID" value="KAG7602172.1"/>
    <property type="molecule type" value="Genomic_DNA"/>
</dbReference>
<keyword evidence="2" id="KW-1185">Reference proteome</keyword>
<sequence length="47" mass="5115">MCSLVSLCISPVVRGRYIQRSRMVLQMLKSLKSSDGSEKGGDLTGRA</sequence>
<proteinExistence type="predicted"/>
<reference evidence="1 2" key="1">
    <citation type="submission" date="2020-12" db="EMBL/GenBank/DDBJ databases">
        <title>Concerted genomic and epigenomic changes stabilize Arabidopsis allopolyploids.</title>
        <authorList>
            <person name="Chen Z."/>
        </authorList>
    </citation>
    <scope>NUCLEOTIDE SEQUENCE [LARGE SCALE GENOMIC DNA]</scope>
    <source>
        <strain evidence="1">Allo738</strain>
        <tissue evidence="1">Leaf</tissue>
    </source>
</reference>
<evidence type="ECO:0000313" key="1">
    <source>
        <dbReference type="EMBL" id="KAG7602172.1"/>
    </source>
</evidence>
<organism evidence="1 2">
    <name type="scientific">Arabidopsis thaliana x Arabidopsis arenosa</name>
    <dbReference type="NCBI Taxonomy" id="1240361"/>
    <lineage>
        <taxon>Eukaryota</taxon>
        <taxon>Viridiplantae</taxon>
        <taxon>Streptophyta</taxon>
        <taxon>Embryophyta</taxon>
        <taxon>Tracheophyta</taxon>
        <taxon>Spermatophyta</taxon>
        <taxon>Magnoliopsida</taxon>
        <taxon>eudicotyledons</taxon>
        <taxon>Gunneridae</taxon>
        <taxon>Pentapetalae</taxon>
        <taxon>rosids</taxon>
        <taxon>malvids</taxon>
        <taxon>Brassicales</taxon>
        <taxon>Brassicaceae</taxon>
        <taxon>Camelineae</taxon>
        <taxon>Arabidopsis</taxon>
    </lineage>
</organism>
<accession>A0A8T2CUX8</accession>
<dbReference type="AlphaFoldDB" id="A0A8T2CUX8"/>
<evidence type="ECO:0000313" key="2">
    <source>
        <dbReference type="Proteomes" id="UP000694240"/>
    </source>
</evidence>